<dbReference type="AlphaFoldDB" id="A0AA38LTK7"/>
<feature type="compositionally biased region" description="Polar residues" evidence="1">
    <location>
        <begin position="88"/>
        <end position="98"/>
    </location>
</feature>
<accession>A0AA38LTK7</accession>
<evidence type="ECO:0000313" key="3">
    <source>
        <dbReference type="Proteomes" id="UP001164286"/>
    </source>
</evidence>
<organism evidence="2 3">
    <name type="scientific">Dioszegia hungarica</name>
    <dbReference type="NCBI Taxonomy" id="4972"/>
    <lineage>
        <taxon>Eukaryota</taxon>
        <taxon>Fungi</taxon>
        <taxon>Dikarya</taxon>
        <taxon>Basidiomycota</taxon>
        <taxon>Agaricomycotina</taxon>
        <taxon>Tremellomycetes</taxon>
        <taxon>Tremellales</taxon>
        <taxon>Bulleribasidiaceae</taxon>
        <taxon>Dioszegia</taxon>
    </lineage>
</organism>
<evidence type="ECO:0000313" key="2">
    <source>
        <dbReference type="EMBL" id="KAI9634723.1"/>
    </source>
</evidence>
<dbReference type="Proteomes" id="UP001164286">
    <property type="component" value="Unassembled WGS sequence"/>
</dbReference>
<feature type="region of interest" description="Disordered" evidence="1">
    <location>
        <begin position="70"/>
        <end position="104"/>
    </location>
</feature>
<sequence>MHGHLTVNEQTAALLLPNGRAEADEECNNNLFSPLTLHAMQGLMDHRWDRVVPIFSAHHPHVLSPFVPAPTPAKIEPKRPAATPLPTPSSGSSFQSQPAPAREDEHGYTALDRFASSFTPGWLRDLPAPLSTYRLPLSPPFPSVNYAPIIPPSTPNLESVCPSLLTSPPFDSPCRPLDSDRAAKDFRYYAQHFTHLLSLHLLAQTIEADGAKVYSTQVTLDPLAKDTFRLHIPGIREDIPRLTLGDRLHLRGLYPLLRAPSQLAVEANVVGLVKAQGYVFVRSPALGGLRD</sequence>
<keyword evidence="3" id="KW-1185">Reference proteome</keyword>
<dbReference type="GeneID" id="77726625"/>
<dbReference type="EMBL" id="JAKWFO010000006">
    <property type="protein sequence ID" value="KAI9634723.1"/>
    <property type="molecule type" value="Genomic_DNA"/>
</dbReference>
<proteinExistence type="predicted"/>
<protein>
    <submittedName>
        <fullName evidence="2">Uncharacterized protein</fullName>
    </submittedName>
</protein>
<gene>
    <name evidence="2" type="ORF">MKK02DRAFT_27881</name>
</gene>
<reference evidence="2" key="1">
    <citation type="journal article" date="2022" name="G3 (Bethesda)">
        <title>High quality genome of the basidiomycete yeast Dioszegia hungarica PDD-24b-2 isolated from cloud water.</title>
        <authorList>
            <person name="Jarrige D."/>
            <person name="Haridas S."/>
            <person name="Bleykasten-Grosshans C."/>
            <person name="Joly M."/>
            <person name="Nadalig T."/>
            <person name="Sancelme M."/>
            <person name="Vuilleumier S."/>
            <person name="Grigoriev I.V."/>
            <person name="Amato P."/>
            <person name="Bringel F."/>
        </authorList>
    </citation>
    <scope>NUCLEOTIDE SEQUENCE</scope>
    <source>
        <strain evidence="2">PDD-24b-2</strain>
    </source>
</reference>
<evidence type="ECO:0000256" key="1">
    <source>
        <dbReference type="SAM" id="MobiDB-lite"/>
    </source>
</evidence>
<dbReference type="RefSeq" id="XP_052944500.1">
    <property type="nucleotide sequence ID" value="XM_053087420.1"/>
</dbReference>
<name>A0AA38LTK7_9TREE</name>
<comment type="caution">
    <text evidence="2">The sequence shown here is derived from an EMBL/GenBank/DDBJ whole genome shotgun (WGS) entry which is preliminary data.</text>
</comment>